<evidence type="ECO:0000313" key="1">
    <source>
        <dbReference type="EMBL" id="KAK0479548.1"/>
    </source>
</evidence>
<dbReference type="EMBL" id="JAUEPR010000011">
    <property type="protein sequence ID" value="KAK0479548.1"/>
    <property type="molecule type" value="Genomic_DNA"/>
</dbReference>
<dbReference type="AlphaFoldDB" id="A0AA39UAR4"/>
<evidence type="ECO:0000313" key="2">
    <source>
        <dbReference type="Proteomes" id="UP001175227"/>
    </source>
</evidence>
<accession>A0AA39UAR4</accession>
<comment type="caution">
    <text evidence="1">The sequence shown here is derived from an EMBL/GenBank/DDBJ whole genome shotgun (WGS) entry which is preliminary data.</text>
</comment>
<keyword evidence="2" id="KW-1185">Reference proteome</keyword>
<name>A0AA39UAR4_9AGAR</name>
<reference evidence="1" key="1">
    <citation type="submission" date="2023-06" db="EMBL/GenBank/DDBJ databases">
        <authorList>
            <consortium name="Lawrence Berkeley National Laboratory"/>
            <person name="Ahrendt S."/>
            <person name="Sahu N."/>
            <person name="Indic B."/>
            <person name="Wong-Bajracharya J."/>
            <person name="Merenyi Z."/>
            <person name="Ke H.-M."/>
            <person name="Monk M."/>
            <person name="Kocsube S."/>
            <person name="Drula E."/>
            <person name="Lipzen A."/>
            <person name="Balint B."/>
            <person name="Henrissat B."/>
            <person name="Andreopoulos B."/>
            <person name="Martin F.M."/>
            <person name="Harder C.B."/>
            <person name="Rigling D."/>
            <person name="Ford K.L."/>
            <person name="Foster G.D."/>
            <person name="Pangilinan J."/>
            <person name="Papanicolaou A."/>
            <person name="Barry K."/>
            <person name="LaButti K."/>
            <person name="Viragh M."/>
            <person name="Koriabine M."/>
            <person name="Yan M."/>
            <person name="Riley R."/>
            <person name="Champramary S."/>
            <person name="Plett K.L."/>
            <person name="Tsai I.J."/>
            <person name="Slot J."/>
            <person name="Sipos G."/>
            <person name="Plett J."/>
            <person name="Nagy L.G."/>
            <person name="Grigoriev I.V."/>
        </authorList>
    </citation>
    <scope>NUCLEOTIDE SEQUENCE</scope>
    <source>
        <strain evidence="1">ICMP 16352</strain>
    </source>
</reference>
<dbReference type="Proteomes" id="UP001175227">
    <property type="component" value="Unassembled WGS sequence"/>
</dbReference>
<protein>
    <submittedName>
        <fullName evidence="1">Uncharacterized protein</fullName>
    </submittedName>
</protein>
<gene>
    <name evidence="1" type="ORF">IW261DRAFT_1564197</name>
</gene>
<organism evidence="1 2">
    <name type="scientific">Armillaria novae-zelandiae</name>
    <dbReference type="NCBI Taxonomy" id="153914"/>
    <lineage>
        <taxon>Eukaryota</taxon>
        <taxon>Fungi</taxon>
        <taxon>Dikarya</taxon>
        <taxon>Basidiomycota</taxon>
        <taxon>Agaricomycotina</taxon>
        <taxon>Agaricomycetes</taxon>
        <taxon>Agaricomycetidae</taxon>
        <taxon>Agaricales</taxon>
        <taxon>Marasmiineae</taxon>
        <taxon>Physalacriaceae</taxon>
        <taxon>Armillaria</taxon>
    </lineage>
</organism>
<sequence length="394" mass="43577">MLCHFHRLPNRLTHRSLSTDLISRTIRVESLQVGYNVSRILAAVKANPAESITVAKNHLLVRFFNEDMAKDCIASGSGMSGAVIKMDDALSPPLSAVDVAALGRLGTSRSLAMSEIPNNVQEKDVEDILFQHGDLESWIFDSPKRTATARYFDMHDAFQACLTALMDLRSNSINTLPLTNPDGYIFPKWFPAEEANKGMANSRVKFSGITDPKMILHLRSWVAQFEKDHIPVLSISLSRERGTTMLQFASSDLAQRFCNMYASRTLELGVEVSVARRRSPIQRSLVTALALGACRTVTVNLAGEKDFTNINDYLHFFKQIGVITPESKPQFASPVSELRVSYEKVSSALRCILVLSGFEVAGSKHSSLPDFEGAKMNFLGAHLNPSPVCPSLWQ</sequence>
<proteinExistence type="predicted"/>